<dbReference type="Pfam" id="PF07217">
    <property type="entry name" value="Het-C"/>
    <property type="match status" value="1"/>
</dbReference>
<dbReference type="InterPro" id="IPR010816">
    <property type="entry name" value="Het-C"/>
</dbReference>
<evidence type="ECO:0000259" key="2">
    <source>
        <dbReference type="Pfam" id="PF13699"/>
    </source>
</evidence>
<evidence type="ECO:0000313" key="4">
    <source>
        <dbReference type="Proteomes" id="UP000614216"/>
    </source>
</evidence>
<dbReference type="Proteomes" id="UP000614216">
    <property type="component" value="Unassembled WGS sequence"/>
</dbReference>
<proteinExistence type="predicted"/>
<feature type="compositionally biased region" description="Low complexity" evidence="1">
    <location>
        <begin position="108"/>
        <end position="119"/>
    </location>
</feature>
<feature type="domain" description="eCIS core" evidence="2">
    <location>
        <begin position="121"/>
        <end position="194"/>
    </location>
</feature>
<dbReference type="RefSeq" id="WP_202854705.1">
    <property type="nucleotide sequence ID" value="NZ_JAEUGD010000004.1"/>
</dbReference>
<dbReference type="InterPro" id="IPR025295">
    <property type="entry name" value="eCIS_core_dom"/>
</dbReference>
<dbReference type="AlphaFoldDB" id="A0A937FT88"/>
<feature type="compositionally biased region" description="Polar residues" evidence="1">
    <location>
        <begin position="66"/>
        <end position="100"/>
    </location>
</feature>
<comment type="caution">
    <text evidence="3">The sequence shown here is derived from an EMBL/GenBank/DDBJ whole genome shotgun (WGS) entry which is preliminary data.</text>
</comment>
<evidence type="ECO:0000256" key="1">
    <source>
        <dbReference type="SAM" id="MobiDB-lite"/>
    </source>
</evidence>
<accession>A0A937FT88</accession>
<keyword evidence="4" id="KW-1185">Reference proteome</keyword>
<protein>
    <submittedName>
        <fullName evidence="3">DUF4157 domain-containing protein</fullName>
    </submittedName>
</protein>
<dbReference type="Pfam" id="PF13699">
    <property type="entry name" value="eCIS_core"/>
    <property type="match status" value="1"/>
</dbReference>
<organism evidence="3 4">
    <name type="scientific">Fulvivirga marina</name>
    <dbReference type="NCBI Taxonomy" id="2494733"/>
    <lineage>
        <taxon>Bacteria</taxon>
        <taxon>Pseudomonadati</taxon>
        <taxon>Bacteroidota</taxon>
        <taxon>Cytophagia</taxon>
        <taxon>Cytophagales</taxon>
        <taxon>Fulvivirgaceae</taxon>
        <taxon>Fulvivirga</taxon>
    </lineage>
</organism>
<feature type="region of interest" description="Disordered" evidence="1">
    <location>
        <begin position="367"/>
        <end position="391"/>
    </location>
</feature>
<feature type="compositionally biased region" description="Polar residues" evidence="1">
    <location>
        <begin position="367"/>
        <end position="388"/>
    </location>
</feature>
<feature type="region of interest" description="Disordered" evidence="1">
    <location>
        <begin position="1"/>
        <end position="32"/>
    </location>
</feature>
<feature type="region of interest" description="Disordered" evidence="1">
    <location>
        <begin position="191"/>
        <end position="242"/>
    </location>
</feature>
<feature type="compositionally biased region" description="Polar residues" evidence="1">
    <location>
        <begin position="191"/>
        <end position="202"/>
    </location>
</feature>
<evidence type="ECO:0000313" key="3">
    <source>
        <dbReference type="EMBL" id="MBL6445169.1"/>
    </source>
</evidence>
<name>A0A937FT88_9BACT</name>
<gene>
    <name evidence="3" type="ORF">JMN32_02545</name>
</gene>
<dbReference type="EMBL" id="JAEUGD010000004">
    <property type="protein sequence ID" value="MBL6445169.1"/>
    <property type="molecule type" value="Genomic_DNA"/>
</dbReference>
<reference evidence="3" key="1">
    <citation type="submission" date="2021-01" db="EMBL/GenBank/DDBJ databases">
        <title>Fulvivirga kasyanovii gen. nov., sp nov., a novel member of the phylum Bacteroidetes isolated from seawater in a mussel farm.</title>
        <authorList>
            <person name="Zhao L.-H."/>
            <person name="Wang Z.-J."/>
        </authorList>
    </citation>
    <scope>NUCLEOTIDE SEQUENCE</scope>
    <source>
        <strain evidence="3">29W222</strain>
    </source>
</reference>
<feature type="region of interest" description="Disordered" evidence="1">
    <location>
        <begin position="58"/>
        <end position="125"/>
    </location>
</feature>
<sequence length="1036" mass="113458">MSKSIPQENQPTTTSLNNSKKAEITTNRDSLQQANAFVHGTASFTPPATPLETAAKSINDRPKTSLEISATQLGTNPPLTQLQKNAAQLDKSQSKPSTLQMKDDPLPSSMNTANNSSSNGLPDAVKSQMEGAFNTDFSNVKIHNNSPKAKDIGALAYTQGKDIHFAPGQYNPDSKSGQELIGHELTHVVQQSQGRVKATTQAKGLPVNDDPELEREADEMGRKAASTSEGHTAQRKAAKSLNGTNIDAPIQRFEAPLHESASRNALTANGDFSQDEASMIYYGNWMRDVNQAFVPAAMEMLGADTLYAMLNYVALQKFGKAPTSEQMGYYILAEHLDSPVGAIEGSEYSKTPPKIKAEMENQTYVNPEKASTTPEKYKTAQHSTNPGTSAIPGKSLGIFEVDSTGVMGYIRRTNQHVEKRLQLAAEKGRNEEGFLHFGAAMHAVEDLFAHSNYVEIAAAELLNGELSGIFKDLRDANGKIEIQSFTPDVGVPTGSGKKEKRSVLATGSFSSVDTMESVGHELTHILREPPKAPASLEEIQAQNQFTKKLAQQMDVNLSDPGNQEQIIQSTGIPKSVLVTLNFIGIENIVMLQNSMVEAAWKITPKWTKAITMAVNTFIYNNAMLPLADQIDSLVLETNVADSSMVSVLESNKRVVADEGKMNDYIQPQLNKIDTNGDMRASRLSDAKTRVNTLQSTPEKAVAGPSHSQISKDHKNSVFFGLGFQLAVAADKKIKDKMLKVWGNKKAAISYVDGLEKKRKEDADKNLEEGKHVIEHGYAEGVKPDLTAAKKESADSLRQVSTLLLKLDSAPADVQKYLKDNHELIKATEIIGKNTYITEKLDNIFKVADSSLKIVDKNVRPLDLQNGAKLLKDLANKAEAANSLEAREQVYGHMITMRAQFVKYLISNQNKQGFERNKVSYAAVLTAMDRAIAFNAPSYTSHQKNILEGSEHVKGFSANLQGNLTVNSGFKQSAISTGNTNINELLTTSRQIINHPKENNWWKDTVKGYILSNKDVVKDYIKARNMGFATFRGTDEH</sequence>